<gene>
    <name evidence="3" type="ORF">AMSG_07850</name>
</gene>
<dbReference type="GeneID" id="25566684"/>
<keyword evidence="1" id="KW-0175">Coiled coil</keyword>
<organism evidence="3 4">
    <name type="scientific">Thecamonas trahens ATCC 50062</name>
    <dbReference type="NCBI Taxonomy" id="461836"/>
    <lineage>
        <taxon>Eukaryota</taxon>
        <taxon>Apusozoa</taxon>
        <taxon>Apusomonadida</taxon>
        <taxon>Apusomonadidae</taxon>
        <taxon>Thecamonas</taxon>
    </lineage>
</organism>
<dbReference type="RefSeq" id="XP_013755648.1">
    <property type="nucleotide sequence ID" value="XM_013900194.1"/>
</dbReference>
<dbReference type="EMBL" id="GL349470">
    <property type="protein sequence ID" value="KNC51775.1"/>
    <property type="molecule type" value="Genomic_DNA"/>
</dbReference>
<evidence type="ECO:0000313" key="4">
    <source>
        <dbReference type="Proteomes" id="UP000054408"/>
    </source>
</evidence>
<evidence type="ECO:0000256" key="2">
    <source>
        <dbReference type="SAM" id="MobiDB-lite"/>
    </source>
</evidence>
<evidence type="ECO:0000313" key="3">
    <source>
        <dbReference type="EMBL" id="KNC51775.1"/>
    </source>
</evidence>
<keyword evidence="4" id="KW-1185">Reference proteome</keyword>
<reference evidence="3 4" key="1">
    <citation type="submission" date="2010-05" db="EMBL/GenBank/DDBJ databases">
        <title>The Genome Sequence of Thecamonas trahens ATCC 50062.</title>
        <authorList>
            <consortium name="The Broad Institute Genome Sequencing Platform"/>
            <person name="Russ C."/>
            <person name="Cuomo C."/>
            <person name="Shea T."/>
            <person name="Young S.K."/>
            <person name="Zeng Q."/>
            <person name="Koehrsen M."/>
            <person name="Haas B."/>
            <person name="Borodovsky M."/>
            <person name="Guigo R."/>
            <person name="Alvarado L."/>
            <person name="Berlin A."/>
            <person name="Bochicchio J."/>
            <person name="Borenstein D."/>
            <person name="Chapman S."/>
            <person name="Chen Z."/>
            <person name="Freedman E."/>
            <person name="Gellesch M."/>
            <person name="Goldberg J."/>
            <person name="Griggs A."/>
            <person name="Gujja S."/>
            <person name="Heilman E."/>
            <person name="Heiman D."/>
            <person name="Hepburn T."/>
            <person name="Howarth C."/>
            <person name="Jen D."/>
            <person name="Larson L."/>
            <person name="Mehta T."/>
            <person name="Park D."/>
            <person name="Pearson M."/>
            <person name="Roberts A."/>
            <person name="Saif S."/>
            <person name="Shenoy N."/>
            <person name="Sisk P."/>
            <person name="Stolte C."/>
            <person name="Sykes S."/>
            <person name="Thomson T."/>
            <person name="Walk T."/>
            <person name="White J."/>
            <person name="Yandava C."/>
            <person name="Burger G."/>
            <person name="Gray M.W."/>
            <person name="Holland P.W.H."/>
            <person name="King N."/>
            <person name="Lang F.B.F."/>
            <person name="Roger A.J."/>
            <person name="Ruiz-Trillo I."/>
            <person name="Lander E."/>
            <person name="Nusbaum C."/>
        </authorList>
    </citation>
    <scope>NUCLEOTIDE SEQUENCE [LARGE SCALE GENOMIC DNA]</scope>
    <source>
        <strain evidence="3 4">ATCC 50062</strain>
    </source>
</reference>
<feature type="coiled-coil region" evidence="1">
    <location>
        <begin position="181"/>
        <end position="240"/>
    </location>
</feature>
<dbReference type="AlphaFoldDB" id="A0A0L0DHS4"/>
<sequence>MTTDADADTLDCGQRSTHTTVICWTMASFWVDAGGETPDFEAYLSCTSSPSPAESLATPGTGAADDGDAVLGGVVEEAAVAGPSPAAVAEHDGAARQARLLEACLQQFGLTDSGLDLLDGSACGREAVLDVLQRVLEAYQGTLEEGKKSAEELRLARVALKKMGVTAEGAQHESDVRGEALTRLEVDLERAQTKARGLAQRERKLVAQLRQAKSEISTMSSQYTAERKRAELELDRLRKQLARKIGGGRSVRAAGSGRGRGRSRGGAAAGGRSMPRGLTAFLAPRTVRASEQTDAEHASGRVKLLEQRLADEVAAREDAHAANERLRSSLRNMQSALLEVFKVDELDSGAAAGAADWGSAPVAIRDIFGAGSYTEETAFLAEGMLEERFTWLTDLVSRASSYELLKIKADKPAAAPVAAPVAATGPCPGCLEAQDRIHALEKVLLTPAAGPGRAFDAPDCLNLSEMAEAEDALEFREQQVAAREAMVSTQTSELAAAQARLAAEAAALDGKKAKRTLTGR</sequence>
<proteinExistence type="predicted"/>
<feature type="region of interest" description="Disordered" evidence="2">
    <location>
        <begin position="246"/>
        <end position="275"/>
    </location>
</feature>
<evidence type="ECO:0000256" key="1">
    <source>
        <dbReference type="SAM" id="Coils"/>
    </source>
</evidence>
<name>A0A0L0DHS4_THETB</name>
<protein>
    <submittedName>
        <fullName evidence="3">Uncharacterized protein</fullName>
    </submittedName>
</protein>
<accession>A0A0L0DHS4</accession>
<dbReference type="Proteomes" id="UP000054408">
    <property type="component" value="Unassembled WGS sequence"/>
</dbReference>